<feature type="non-terminal residue" evidence="2">
    <location>
        <position position="1"/>
    </location>
</feature>
<dbReference type="OrthoDB" id="2157641at2759"/>
<evidence type="ECO:0000313" key="2">
    <source>
        <dbReference type="EMBL" id="KAG2173535.1"/>
    </source>
</evidence>
<dbReference type="PROSITE" id="PS50190">
    <property type="entry name" value="SEC7"/>
    <property type="match status" value="1"/>
</dbReference>
<dbReference type="Pfam" id="PF01369">
    <property type="entry name" value="Sec7"/>
    <property type="match status" value="1"/>
</dbReference>
<reference evidence="2" key="1">
    <citation type="submission" date="2020-12" db="EMBL/GenBank/DDBJ databases">
        <title>Metabolic potential, ecology and presence of endohyphal bacteria is reflected in genomic diversity of Mucoromycotina.</title>
        <authorList>
            <person name="Muszewska A."/>
            <person name="Okrasinska A."/>
            <person name="Steczkiewicz K."/>
            <person name="Drgas O."/>
            <person name="Orlowska M."/>
            <person name="Perlinska-Lenart U."/>
            <person name="Aleksandrzak-Piekarczyk T."/>
            <person name="Szatraj K."/>
            <person name="Zielenkiewicz U."/>
            <person name="Pilsyk S."/>
            <person name="Malc E."/>
            <person name="Mieczkowski P."/>
            <person name="Kruszewska J.S."/>
            <person name="Biernat P."/>
            <person name="Pawlowska J."/>
        </authorList>
    </citation>
    <scope>NUCLEOTIDE SEQUENCE</scope>
    <source>
        <strain evidence="2">WA0000051536</strain>
    </source>
</reference>
<dbReference type="PANTHER" id="PTHR10663">
    <property type="entry name" value="GUANYL-NUCLEOTIDE EXCHANGE FACTOR"/>
    <property type="match status" value="1"/>
</dbReference>
<dbReference type="InterPro" id="IPR035999">
    <property type="entry name" value="Sec7_dom_sf"/>
</dbReference>
<evidence type="ECO:0000259" key="1">
    <source>
        <dbReference type="PROSITE" id="PS50190"/>
    </source>
</evidence>
<protein>
    <recommendedName>
        <fullName evidence="1">SEC7 domain-containing protein</fullName>
    </recommendedName>
</protein>
<dbReference type="GO" id="GO:0005085">
    <property type="term" value="F:guanyl-nucleotide exchange factor activity"/>
    <property type="evidence" value="ECO:0007669"/>
    <property type="project" value="InterPro"/>
</dbReference>
<dbReference type="InterPro" id="IPR000904">
    <property type="entry name" value="Sec7_dom"/>
</dbReference>
<proteinExistence type="predicted"/>
<accession>A0A8H7PGQ3</accession>
<dbReference type="Proteomes" id="UP000612746">
    <property type="component" value="Unassembled WGS sequence"/>
</dbReference>
<dbReference type="GO" id="GO:0032012">
    <property type="term" value="P:regulation of ARF protein signal transduction"/>
    <property type="evidence" value="ECO:0007669"/>
    <property type="project" value="InterPro"/>
</dbReference>
<gene>
    <name evidence="2" type="ORF">INT44_007126</name>
</gene>
<dbReference type="SMART" id="SM00222">
    <property type="entry name" value="Sec7"/>
    <property type="match status" value="1"/>
</dbReference>
<dbReference type="InterPro" id="IPR023394">
    <property type="entry name" value="Sec7_C_sf"/>
</dbReference>
<dbReference type="Gene3D" id="1.10.1000.11">
    <property type="entry name" value="Arf Nucleotide-binding Site Opener,domain 2"/>
    <property type="match status" value="1"/>
</dbReference>
<evidence type="ECO:0000313" key="3">
    <source>
        <dbReference type="Proteomes" id="UP000612746"/>
    </source>
</evidence>
<dbReference type="AlphaFoldDB" id="A0A8H7PGQ3"/>
<dbReference type="PANTHER" id="PTHR10663:SF373">
    <property type="entry name" value="PH AND SEC7 DOMAIN-CONTAINING PROTEIN C11E3.11C"/>
    <property type="match status" value="1"/>
</dbReference>
<dbReference type="EMBL" id="JAEPRA010000018">
    <property type="protein sequence ID" value="KAG2173535.1"/>
    <property type="molecule type" value="Genomic_DNA"/>
</dbReference>
<feature type="domain" description="SEC7" evidence="1">
    <location>
        <begin position="1"/>
        <end position="95"/>
    </location>
</feature>
<sequence length="133" mass="15236">MEYFDFQDLRLDVAFRKLCRKLPLNAESQQIDRILENFAIRYWECNPKSSFGSADVVYAIVYSLLLLNTDLHIAQGDHKKMSKSAFIRNTMCAIRAQVDMFVDVTLLGAPTIKRSPSARSFRSSKSGRSEYSN</sequence>
<dbReference type="SUPFAM" id="SSF48425">
    <property type="entry name" value="Sec7 domain"/>
    <property type="match status" value="1"/>
</dbReference>
<keyword evidence="3" id="KW-1185">Reference proteome</keyword>
<organism evidence="2 3">
    <name type="scientific">Umbelopsis vinacea</name>
    <dbReference type="NCBI Taxonomy" id="44442"/>
    <lineage>
        <taxon>Eukaryota</taxon>
        <taxon>Fungi</taxon>
        <taxon>Fungi incertae sedis</taxon>
        <taxon>Mucoromycota</taxon>
        <taxon>Mucoromycotina</taxon>
        <taxon>Umbelopsidomycetes</taxon>
        <taxon>Umbelopsidales</taxon>
        <taxon>Umbelopsidaceae</taxon>
        <taxon>Umbelopsis</taxon>
    </lineage>
</organism>
<comment type="caution">
    <text evidence="2">The sequence shown here is derived from an EMBL/GenBank/DDBJ whole genome shotgun (WGS) entry which is preliminary data.</text>
</comment>
<name>A0A8H7PGQ3_9FUNG</name>